<feature type="domain" description="RNA-binding S4" evidence="9">
    <location>
        <begin position="108"/>
        <end position="169"/>
    </location>
</feature>
<feature type="region of interest" description="Disordered" evidence="8">
    <location>
        <begin position="30"/>
        <end position="57"/>
    </location>
</feature>
<comment type="subunit">
    <text evidence="7">Part of the 30S ribosomal subunit. Contacts protein S5. The interaction surface between S4 and S5 is involved in control of translational fidelity.</text>
</comment>
<evidence type="ECO:0000256" key="5">
    <source>
        <dbReference type="ARBA" id="ARBA00023274"/>
    </source>
</evidence>
<evidence type="ECO:0000256" key="7">
    <source>
        <dbReference type="HAMAP-Rule" id="MF_01306"/>
    </source>
</evidence>
<dbReference type="Gene3D" id="1.10.1050.10">
    <property type="entry name" value="Ribosomal Protein S4 Delta 41, Chain A, domain 1"/>
    <property type="match status" value="1"/>
</dbReference>
<keyword evidence="12" id="KW-1185">Reference proteome</keyword>
<evidence type="ECO:0000256" key="2">
    <source>
        <dbReference type="ARBA" id="ARBA00022730"/>
    </source>
</evidence>
<gene>
    <name evidence="7" type="primary">rpsD</name>
    <name evidence="11" type="ORF">J3R75_002321</name>
</gene>
<comment type="similarity">
    <text evidence="1 7">Belongs to the universal ribosomal protein uS4 family.</text>
</comment>
<dbReference type="InterPro" id="IPR036986">
    <property type="entry name" value="S4_RNA-bd_sf"/>
</dbReference>
<dbReference type="Pfam" id="PF01479">
    <property type="entry name" value="S4"/>
    <property type="match status" value="1"/>
</dbReference>
<keyword evidence="2 7" id="KW-0699">rRNA-binding</keyword>
<comment type="function">
    <text evidence="7">One of the primary rRNA binding proteins, it binds directly to 16S rRNA where it nucleates assembly of the body of the 30S subunit.</text>
</comment>
<dbReference type="HAMAP" id="MF_01306_B">
    <property type="entry name" value="Ribosomal_uS4_B"/>
    <property type="match status" value="1"/>
</dbReference>
<dbReference type="FunFam" id="3.10.290.10:FF:000001">
    <property type="entry name" value="30S ribosomal protein S4"/>
    <property type="match status" value="1"/>
</dbReference>
<evidence type="ECO:0000256" key="1">
    <source>
        <dbReference type="ARBA" id="ARBA00007465"/>
    </source>
</evidence>
<dbReference type="PANTHER" id="PTHR11831">
    <property type="entry name" value="30S 40S RIBOSOMAL PROTEIN"/>
    <property type="match status" value="1"/>
</dbReference>
<evidence type="ECO:0000256" key="8">
    <source>
        <dbReference type="SAM" id="MobiDB-lite"/>
    </source>
</evidence>
<dbReference type="InterPro" id="IPR002942">
    <property type="entry name" value="S4_RNA-bd"/>
</dbReference>
<dbReference type="RefSeq" id="WP_307261627.1">
    <property type="nucleotide sequence ID" value="NZ_JAUSVL010000001.1"/>
</dbReference>
<accession>A0AAE4AND6</accession>
<dbReference type="GO" id="GO:0006412">
    <property type="term" value="P:translation"/>
    <property type="evidence" value="ECO:0007669"/>
    <property type="project" value="UniProtKB-UniRule"/>
</dbReference>
<dbReference type="EMBL" id="JAUSVL010000001">
    <property type="protein sequence ID" value="MDQ0290214.1"/>
    <property type="molecule type" value="Genomic_DNA"/>
</dbReference>
<protein>
    <recommendedName>
        <fullName evidence="6 7">Small ribosomal subunit protein uS4</fullName>
    </recommendedName>
</protein>
<dbReference type="GO" id="GO:0042274">
    <property type="term" value="P:ribosomal small subunit biogenesis"/>
    <property type="evidence" value="ECO:0007669"/>
    <property type="project" value="TreeGrafter"/>
</dbReference>
<evidence type="ECO:0000313" key="12">
    <source>
        <dbReference type="Proteomes" id="UP001238163"/>
    </source>
</evidence>
<dbReference type="Gene3D" id="3.10.290.10">
    <property type="entry name" value="RNA-binding S4 domain"/>
    <property type="match status" value="1"/>
</dbReference>
<dbReference type="GO" id="GO:0015935">
    <property type="term" value="C:small ribosomal subunit"/>
    <property type="evidence" value="ECO:0007669"/>
    <property type="project" value="InterPro"/>
</dbReference>
<dbReference type="SMART" id="SM01390">
    <property type="entry name" value="Ribosomal_S4"/>
    <property type="match status" value="1"/>
</dbReference>
<dbReference type="SMART" id="SM00363">
    <property type="entry name" value="S4"/>
    <property type="match status" value="1"/>
</dbReference>
<evidence type="ECO:0000256" key="3">
    <source>
        <dbReference type="ARBA" id="ARBA00022884"/>
    </source>
</evidence>
<dbReference type="PANTHER" id="PTHR11831:SF4">
    <property type="entry name" value="SMALL RIBOSOMAL SUBUNIT PROTEIN US4M"/>
    <property type="match status" value="1"/>
</dbReference>
<dbReference type="CDD" id="cd00165">
    <property type="entry name" value="S4"/>
    <property type="match status" value="1"/>
</dbReference>
<dbReference type="InterPro" id="IPR022801">
    <property type="entry name" value="Ribosomal_uS4"/>
</dbReference>
<dbReference type="InterPro" id="IPR005709">
    <property type="entry name" value="Ribosomal_uS4_bac-type"/>
</dbReference>
<dbReference type="NCBIfam" id="NF003717">
    <property type="entry name" value="PRK05327.1"/>
    <property type="match status" value="1"/>
</dbReference>
<evidence type="ECO:0000259" key="9">
    <source>
        <dbReference type="SMART" id="SM00363"/>
    </source>
</evidence>
<evidence type="ECO:0000259" key="10">
    <source>
        <dbReference type="SMART" id="SM01390"/>
    </source>
</evidence>
<evidence type="ECO:0000313" key="11">
    <source>
        <dbReference type="EMBL" id="MDQ0290214.1"/>
    </source>
</evidence>
<dbReference type="GO" id="GO:0003735">
    <property type="term" value="F:structural constituent of ribosome"/>
    <property type="evidence" value="ECO:0007669"/>
    <property type="project" value="InterPro"/>
</dbReference>
<proteinExistence type="inferred from homology"/>
<keyword evidence="5 7" id="KW-0687">Ribonucleoprotein</keyword>
<name>A0AAE4AND6_9BACT</name>
<sequence>MTMKGPKHTLCRRIGQCIWGLPNCPTNSRVIKSREGGESTSTPKAYPAGQHGPTKRRNKLSTYGELLLEKQKLRTFYNLSEHQLQFIYKKAKQGQGITGDKLLRLLEMRLVTVVYRGGLTSTIFAARQAVSHRHILVDGKIVDRASFVVKPGQVVSISSERSPMLSTIAKGIDAPLPAYLQKDKEECKVTVTHEPLPEEINSNVTISRVVEYYAR</sequence>
<dbReference type="GO" id="GO:0019843">
    <property type="term" value="F:rRNA binding"/>
    <property type="evidence" value="ECO:0007669"/>
    <property type="project" value="UniProtKB-UniRule"/>
</dbReference>
<dbReference type="PROSITE" id="PS50889">
    <property type="entry name" value="S4"/>
    <property type="match status" value="1"/>
</dbReference>
<keyword evidence="3 7" id="KW-0694">RNA-binding</keyword>
<comment type="caution">
    <text evidence="11">The sequence shown here is derived from an EMBL/GenBank/DDBJ whole genome shotgun (WGS) entry which is preliminary data.</text>
</comment>
<comment type="function">
    <text evidence="7">With S5 and S12 plays an important role in translational accuracy.</text>
</comment>
<feature type="domain" description="Small ribosomal subunit protein uS4 N-terminal" evidence="10">
    <location>
        <begin position="2"/>
        <end position="107"/>
    </location>
</feature>
<evidence type="ECO:0000256" key="4">
    <source>
        <dbReference type="ARBA" id="ARBA00022980"/>
    </source>
</evidence>
<keyword evidence="4 7" id="KW-0689">Ribosomal protein</keyword>
<dbReference type="InterPro" id="IPR001912">
    <property type="entry name" value="Ribosomal_uS4_N"/>
</dbReference>
<organism evidence="11 12">
    <name type="scientific">Oligosphaera ethanolica</name>
    <dbReference type="NCBI Taxonomy" id="760260"/>
    <lineage>
        <taxon>Bacteria</taxon>
        <taxon>Pseudomonadati</taxon>
        <taxon>Lentisphaerota</taxon>
        <taxon>Oligosphaeria</taxon>
        <taxon>Oligosphaerales</taxon>
        <taxon>Oligosphaeraceae</taxon>
        <taxon>Oligosphaera</taxon>
    </lineage>
</organism>
<dbReference type="Proteomes" id="UP001238163">
    <property type="component" value="Unassembled WGS sequence"/>
</dbReference>
<dbReference type="Pfam" id="PF00163">
    <property type="entry name" value="Ribosomal_S4"/>
    <property type="match status" value="1"/>
</dbReference>
<dbReference type="SUPFAM" id="SSF55174">
    <property type="entry name" value="Alpha-L RNA-binding motif"/>
    <property type="match status" value="1"/>
</dbReference>
<reference evidence="11" key="1">
    <citation type="submission" date="2023-07" db="EMBL/GenBank/DDBJ databases">
        <title>Genomic Encyclopedia of Type Strains, Phase IV (KMG-IV): sequencing the most valuable type-strain genomes for metagenomic binning, comparative biology and taxonomic classification.</title>
        <authorList>
            <person name="Goeker M."/>
        </authorList>
    </citation>
    <scope>NUCLEOTIDE SEQUENCE</scope>
    <source>
        <strain evidence="11">DSM 24202</strain>
    </source>
</reference>
<evidence type="ECO:0000256" key="6">
    <source>
        <dbReference type="ARBA" id="ARBA00035254"/>
    </source>
</evidence>
<dbReference type="AlphaFoldDB" id="A0AAE4AND6"/>